<evidence type="ECO:0000256" key="4">
    <source>
        <dbReference type="PROSITE-ProRule" id="PRU00047"/>
    </source>
</evidence>
<reference evidence="8" key="1">
    <citation type="journal article" date="2022" name="Int. J. Mol. Sci.">
        <title>Draft Genome of Tanacetum Coccineum: Genomic Comparison of Closely Related Tanacetum-Family Plants.</title>
        <authorList>
            <person name="Yamashiro T."/>
            <person name="Shiraishi A."/>
            <person name="Nakayama K."/>
            <person name="Satake H."/>
        </authorList>
    </citation>
    <scope>NUCLEOTIDE SEQUENCE</scope>
</reference>
<dbReference type="Pfam" id="PF03732">
    <property type="entry name" value="Retrotrans_gag"/>
    <property type="match status" value="1"/>
</dbReference>
<dbReference type="InterPro" id="IPR053134">
    <property type="entry name" value="RNA-dir_DNA_polymerase"/>
</dbReference>
<dbReference type="InterPro" id="IPR043502">
    <property type="entry name" value="DNA/RNA_pol_sf"/>
</dbReference>
<protein>
    <submittedName>
        <fullName evidence="8">Reverse transcriptase domain-containing protein</fullName>
    </submittedName>
</protein>
<dbReference type="InterPro" id="IPR021109">
    <property type="entry name" value="Peptidase_aspartic_dom_sf"/>
</dbReference>
<dbReference type="InterPro" id="IPR001878">
    <property type="entry name" value="Znf_CCHC"/>
</dbReference>
<feature type="region of interest" description="Disordered" evidence="5">
    <location>
        <begin position="276"/>
        <end position="297"/>
    </location>
</feature>
<dbReference type="Proteomes" id="UP001151760">
    <property type="component" value="Unassembled WGS sequence"/>
</dbReference>
<dbReference type="SMART" id="SM00343">
    <property type="entry name" value="ZnF_C2HC"/>
    <property type="match status" value="2"/>
</dbReference>
<evidence type="ECO:0000256" key="2">
    <source>
        <dbReference type="ARBA" id="ARBA00022750"/>
    </source>
</evidence>
<feature type="compositionally biased region" description="Low complexity" evidence="5">
    <location>
        <begin position="281"/>
        <end position="297"/>
    </location>
</feature>
<keyword evidence="8" id="KW-0548">Nucleotidyltransferase</keyword>
<feature type="domain" description="CCHC-type" evidence="6">
    <location>
        <begin position="367"/>
        <end position="382"/>
    </location>
</feature>
<keyword evidence="4" id="KW-0479">Metal-binding</keyword>
<dbReference type="SUPFAM" id="SSF56672">
    <property type="entry name" value="DNA/RNA polymerases"/>
    <property type="match status" value="1"/>
</dbReference>
<dbReference type="CDD" id="cd01647">
    <property type="entry name" value="RT_LTR"/>
    <property type="match status" value="1"/>
</dbReference>
<dbReference type="InterPro" id="IPR041577">
    <property type="entry name" value="RT_RNaseH_2"/>
</dbReference>
<evidence type="ECO:0000256" key="5">
    <source>
        <dbReference type="SAM" id="MobiDB-lite"/>
    </source>
</evidence>
<dbReference type="PANTHER" id="PTHR24559">
    <property type="entry name" value="TRANSPOSON TY3-I GAG-POL POLYPROTEIN"/>
    <property type="match status" value="1"/>
</dbReference>
<dbReference type="Gene3D" id="3.30.70.270">
    <property type="match status" value="2"/>
</dbReference>
<dbReference type="Gene3D" id="2.40.70.10">
    <property type="entry name" value="Acid Proteases"/>
    <property type="match status" value="1"/>
</dbReference>
<keyword evidence="4" id="KW-0862">Zinc</keyword>
<evidence type="ECO:0000313" key="9">
    <source>
        <dbReference type="Proteomes" id="UP001151760"/>
    </source>
</evidence>
<dbReference type="InterPro" id="IPR036875">
    <property type="entry name" value="Znf_CCHC_sf"/>
</dbReference>
<sequence>MSLRTTVLAQQSQIRELQSADRKRQTVISKMLAANHKRKKQLTEALKLIKSTQMIEFERQQGPAKGPAQPDAPEEAGSGVIAALVARDANRSTNGDDNHNSETGTEGVAGLSQWFERMESIFHISNCTVENQVKFATCTLHSVALTWWNTHVKTVGHDAAYGMPWKTLTKMMTDKYCPRNEIKKLEMEIWDLKVKGTDLTSYTQHCQELALLCRRMFPEESDKIEKYVSGLPDMIYGSIVASKPKTMQDAVEIATELMDKKIHTLAECQTESKRKFEDTLRNTQNQQQQNKRQNTGQAYIARTGEKKPYMGSKPLYAKCNYHHDGPCAPKCHKCNKVGHFARDCRSTVNANNANNQKGTGSGQRPTCFECGAQGHSKRECPKLKNNNNRGNQVGGGNAPAKVYAVGHTWTNTDFNVVTGTFLLNNLYASILFDTSADRSFVSTAFSSQIDITPTALDHYYDVELADERIIGLNTILRGCTLNILNHPFNINLMPVELGSFDAIIGMDWLAKYQAIIVCAEKIIRIPWGNETLIVHGDRSNRGHEACLHIISYSKTQEYMLKGCLVFLAHVTTKEVEDKSEKKRLEDVPIVRDFPEVFPEDLPGLPPTRQVEFQIDLVPGAAPVARAPYRLAPSEMKELSEQLKELSDKGFIRPSSSPWGAPVLFVKKKDGSFRMCIDYRELNKLTVKNRYPLPRIDDLFDQLQGSSVYSKIDLRSGYHQLRVREEDIPKTAFRTRYGHYEFQVMPFGLTNAPAVFMDLMNRVCKPYLDKFVIVFIDDILIYSKNKQEHEEHLKLILELLKKEELYAKFSKCEFWIPKVQFLGHVIDSQGLAGYYRRFIEGFSKIAKPMTKLTQKKVKFEWGDKQETAFQLLKQKLCSAPILALPEGSKDFIIYCDASIKGLGVVLMQKEKRHWLELLSDYDCEIRYHPGKANVVADALSRKEREPPLRVRALVMTIGLNLPKQFLDAQTEAQKPKNIKNEDVGGMLVKILKIQRSLGRKRWNPARMELYASMAGVGCHAMMI</sequence>
<dbReference type="SUPFAM" id="SSF50630">
    <property type="entry name" value="Acid proteases"/>
    <property type="match status" value="1"/>
</dbReference>
<gene>
    <name evidence="8" type="ORF">Tco_0677345</name>
</gene>
<keyword evidence="1" id="KW-0645">Protease</keyword>
<keyword evidence="3" id="KW-0238">DNA-binding</keyword>
<evidence type="ECO:0000259" key="7">
    <source>
        <dbReference type="PROSITE" id="PS50878"/>
    </source>
</evidence>
<keyword evidence="2" id="KW-0378">Hydrolase</keyword>
<keyword evidence="4" id="KW-0863">Zinc-finger</keyword>
<feature type="domain" description="Reverse transcriptase" evidence="7">
    <location>
        <begin position="646"/>
        <end position="825"/>
    </location>
</feature>
<accession>A0ABQ4XC56</accession>
<reference evidence="8" key="2">
    <citation type="submission" date="2022-01" db="EMBL/GenBank/DDBJ databases">
        <authorList>
            <person name="Yamashiro T."/>
            <person name="Shiraishi A."/>
            <person name="Satake H."/>
            <person name="Nakayama K."/>
        </authorList>
    </citation>
    <scope>NUCLEOTIDE SEQUENCE</scope>
</reference>
<dbReference type="PROSITE" id="PS50158">
    <property type="entry name" value="ZF_CCHC"/>
    <property type="match status" value="2"/>
</dbReference>
<dbReference type="Pfam" id="PF17919">
    <property type="entry name" value="RT_RNaseH_2"/>
    <property type="match status" value="1"/>
</dbReference>
<keyword evidence="8" id="KW-0808">Transferase</keyword>
<dbReference type="InterPro" id="IPR005162">
    <property type="entry name" value="Retrotrans_gag_dom"/>
</dbReference>
<dbReference type="CDD" id="cd00303">
    <property type="entry name" value="retropepsin_like"/>
    <property type="match status" value="1"/>
</dbReference>
<dbReference type="Gene3D" id="4.10.60.10">
    <property type="entry name" value="Zinc finger, CCHC-type"/>
    <property type="match status" value="1"/>
</dbReference>
<keyword evidence="8" id="KW-0695">RNA-directed DNA polymerase</keyword>
<feature type="domain" description="CCHC-type" evidence="6">
    <location>
        <begin position="330"/>
        <end position="346"/>
    </location>
</feature>
<organism evidence="8 9">
    <name type="scientific">Tanacetum coccineum</name>
    <dbReference type="NCBI Taxonomy" id="301880"/>
    <lineage>
        <taxon>Eukaryota</taxon>
        <taxon>Viridiplantae</taxon>
        <taxon>Streptophyta</taxon>
        <taxon>Embryophyta</taxon>
        <taxon>Tracheophyta</taxon>
        <taxon>Spermatophyta</taxon>
        <taxon>Magnoliopsida</taxon>
        <taxon>eudicotyledons</taxon>
        <taxon>Gunneridae</taxon>
        <taxon>Pentapetalae</taxon>
        <taxon>asterids</taxon>
        <taxon>campanulids</taxon>
        <taxon>Asterales</taxon>
        <taxon>Asteraceae</taxon>
        <taxon>Asteroideae</taxon>
        <taxon>Anthemideae</taxon>
        <taxon>Anthemidinae</taxon>
        <taxon>Tanacetum</taxon>
    </lineage>
</organism>
<evidence type="ECO:0000259" key="6">
    <source>
        <dbReference type="PROSITE" id="PS50158"/>
    </source>
</evidence>
<proteinExistence type="predicted"/>
<dbReference type="Pfam" id="PF00098">
    <property type="entry name" value="zf-CCHC"/>
    <property type="match status" value="2"/>
</dbReference>
<dbReference type="Gene3D" id="3.10.10.10">
    <property type="entry name" value="HIV Type 1 Reverse Transcriptase, subunit A, domain 1"/>
    <property type="match status" value="1"/>
</dbReference>
<dbReference type="Pfam" id="PF08284">
    <property type="entry name" value="RVP_2"/>
    <property type="match status" value="1"/>
</dbReference>
<evidence type="ECO:0000256" key="3">
    <source>
        <dbReference type="ARBA" id="ARBA00023125"/>
    </source>
</evidence>
<dbReference type="InterPro" id="IPR000477">
    <property type="entry name" value="RT_dom"/>
</dbReference>
<name>A0ABQ4XC56_9ASTR</name>
<dbReference type="SUPFAM" id="SSF57756">
    <property type="entry name" value="Retrovirus zinc finger-like domains"/>
    <property type="match status" value="1"/>
</dbReference>
<dbReference type="EMBL" id="BQNB010009384">
    <property type="protein sequence ID" value="GJS62781.1"/>
    <property type="molecule type" value="Genomic_DNA"/>
</dbReference>
<dbReference type="InterPro" id="IPR043128">
    <property type="entry name" value="Rev_trsase/Diguanyl_cyclase"/>
</dbReference>
<keyword evidence="9" id="KW-1185">Reference proteome</keyword>
<comment type="caution">
    <text evidence="8">The sequence shown here is derived from an EMBL/GenBank/DDBJ whole genome shotgun (WGS) entry which is preliminary data.</text>
</comment>
<evidence type="ECO:0000313" key="8">
    <source>
        <dbReference type="EMBL" id="GJS62781.1"/>
    </source>
</evidence>
<evidence type="ECO:0000256" key="1">
    <source>
        <dbReference type="ARBA" id="ARBA00022670"/>
    </source>
</evidence>
<dbReference type="PROSITE" id="PS50878">
    <property type="entry name" value="RT_POL"/>
    <property type="match status" value="1"/>
</dbReference>
<dbReference type="Pfam" id="PF00078">
    <property type="entry name" value="RVT_1"/>
    <property type="match status" value="1"/>
</dbReference>
<keyword evidence="2" id="KW-0064">Aspartyl protease</keyword>
<dbReference type="PANTHER" id="PTHR24559:SF427">
    <property type="entry name" value="RNA-DIRECTED DNA POLYMERASE"/>
    <property type="match status" value="1"/>
</dbReference>
<dbReference type="GO" id="GO:0003964">
    <property type="term" value="F:RNA-directed DNA polymerase activity"/>
    <property type="evidence" value="ECO:0007669"/>
    <property type="project" value="UniProtKB-KW"/>
</dbReference>